<feature type="compositionally biased region" description="Basic and acidic residues" evidence="1">
    <location>
        <begin position="251"/>
        <end position="279"/>
    </location>
</feature>
<feature type="region of interest" description="Disordered" evidence="1">
    <location>
        <begin position="149"/>
        <end position="370"/>
    </location>
</feature>
<feature type="compositionally biased region" description="Basic residues" evidence="1">
    <location>
        <begin position="81"/>
        <end position="99"/>
    </location>
</feature>
<feature type="compositionally biased region" description="Basic and acidic residues" evidence="1">
    <location>
        <begin position="121"/>
        <end position="130"/>
    </location>
</feature>
<proteinExistence type="predicted"/>
<feature type="compositionally biased region" description="Basic and acidic residues" evidence="1">
    <location>
        <begin position="149"/>
        <end position="169"/>
    </location>
</feature>
<gene>
    <name evidence="2" type="ORF">AVDCRST_MAG68-1202</name>
</gene>
<dbReference type="GO" id="GO:0003887">
    <property type="term" value="F:DNA-directed DNA polymerase activity"/>
    <property type="evidence" value="ECO:0007669"/>
    <property type="project" value="UniProtKB-EC"/>
</dbReference>
<sequence>AIHHHAREPAAGAGQRGREHPDAYHPPRPQQHPAGGRGGGLRADERHRPGHVGGRARPRRGGRAGRHHRPRQEAAGDRPRASRHRGALHAGRHHLHLQRPHALQAQRPAARRVPRLPQGGLRRELAGDRRRAAAPDLARLVRRLHGRDAADPERRALADVRGRDADGGHQRAPPGQDDDAGGGGLAHPGRGPDRAPQGAGPGAAPVHGRGAGGGGALGEPPGVPQRGGAGVHPPDRGAVPQLRAGHPQGQRQDHGGGEGGADPRRAPHGHRGERPDAPHPHVAGRPVAQVLRGDPRPGRRQRGAERGVRRRPAGDRLQRPVPPGASPLHAHRRGAHDLQGPRARGHHAAHRQRGHAGLHVPGDAAAAAEL</sequence>
<feature type="region of interest" description="Disordered" evidence="1">
    <location>
        <begin position="1"/>
        <end position="130"/>
    </location>
</feature>
<feature type="compositionally biased region" description="Basic and acidic residues" evidence="1">
    <location>
        <begin position="71"/>
        <end position="80"/>
    </location>
</feature>
<reference evidence="2" key="1">
    <citation type="submission" date="2020-02" db="EMBL/GenBank/DDBJ databases">
        <authorList>
            <person name="Meier V. D."/>
        </authorList>
    </citation>
    <scope>NUCLEOTIDE SEQUENCE</scope>
    <source>
        <strain evidence="2">AVDCRST_MAG68</strain>
    </source>
</reference>
<dbReference type="AlphaFoldDB" id="A0A6J4KNK7"/>
<feature type="compositionally biased region" description="Basic and acidic residues" evidence="1">
    <location>
        <begin position="16"/>
        <end position="25"/>
    </location>
</feature>
<evidence type="ECO:0000256" key="1">
    <source>
        <dbReference type="SAM" id="MobiDB-lite"/>
    </source>
</evidence>
<keyword evidence="2" id="KW-0548">Nucleotidyltransferase</keyword>
<feature type="compositionally biased region" description="Basic residues" evidence="1">
    <location>
        <begin position="343"/>
        <end position="356"/>
    </location>
</feature>
<feature type="non-terminal residue" evidence="2">
    <location>
        <position position="1"/>
    </location>
</feature>
<feature type="compositionally biased region" description="Low complexity" evidence="1">
    <location>
        <begin position="194"/>
        <end position="208"/>
    </location>
</feature>
<name>A0A6J4KNK7_9BACT</name>
<feature type="compositionally biased region" description="Basic and acidic residues" evidence="1">
    <location>
        <begin position="293"/>
        <end position="318"/>
    </location>
</feature>
<feature type="compositionally biased region" description="Basic residues" evidence="1">
    <location>
        <begin position="48"/>
        <end position="70"/>
    </location>
</feature>
<dbReference type="EC" id="2.7.7.7" evidence="2"/>
<keyword evidence="2" id="KW-0808">Transferase</keyword>
<protein>
    <submittedName>
        <fullName evidence="2">DNA polymerase III beta subunit</fullName>
        <ecNumber evidence="2">2.7.7.7</ecNumber>
    </submittedName>
</protein>
<evidence type="ECO:0000313" key="2">
    <source>
        <dbReference type="EMBL" id="CAA9310816.1"/>
    </source>
</evidence>
<organism evidence="2">
    <name type="scientific">uncultured Gemmatimonadota bacterium</name>
    <dbReference type="NCBI Taxonomy" id="203437"/>
    <lineage>
        <taxon>Bacteria</taxon>
        <taxon>Pseudomonadati</taxon>
        <taxon>Gemmatimonadota</taxon>
        <taxon>environmental samples</taxon>
    </lineage>
</organism>
<feature type="non-terminal residue" evidence="2">
    <location>
        <position position="370"/>
    </location>
</feature>
<dbReference type="EMBL" id="CADCTW010000068">
    <property type="protein sequence ID" value="CAA9310816.1"/>
    <property type="molecule type" value="Genomic_DNA"/>
</dbReference>
<accession>A0A6J4KNK7</accession>